<reference evidence="4 5" key="1">
    <citation type="submission" date="2019-07" db="EMBL/GenBank/DDBJ databases">
        <title>Whole genome shotgun sequence of Reyranella soli NBRC 108950.</title>
        <authorList>
            <person name="Hosoyama A."/>
            <person name="Uohara A."/>
            <person name="Ohji S."/>
            <person name="Ichikawa N."/>
        </authorList>
    </citation>
    <scope>NUCLEOTIDE SEQUENCE [LARGE SCALE GENOMIC DNA]</scope>
    <source>
        <strain evidence="4 5">NBRC 108950</strain>
    </source>
</reference>
<evidence type="ECO:0000313" key="4">
    <source>
        <dbReference type="EMBL" id="GEP56689.1"/>
    </source>
</evidence>
<dbReference type="OrthoDB" id="9806939at2"/>
<keyword evidence="5" id="KW-1185">Reference proteome</keyword>
<dbReference type="Gene3D" id="2.40.30.170">
    <property type="match status" value="1"/>
</dbReference>
<dbReference type="Proteomes" id="UP000321058">
    <property type="component" value="Unassembled WGS sequence"/>
</dbReference>
<evidence type="ECO:0000256" key="3">
    <source>
        <dbReference type="SAM" id="SignalP"/>
    </source>
</evidence>
<comment type="subcellular location">
    <subcellularLocation>
        <location evidence="1">Cell envelope</location>
    </subcellularLocation>
</comment>
<evidence type="ECO:0000313" key="5">
    <source>
        <dbReference type="Proteomes" id="UP000321058"/>
    </source>
</evidence>
<name>A0A512NCL9_9HYPH</name>
<organism evidence="4 5">
    <name type="scientific">Reyranella soli</name>
    <dbReference type="NCBI Taxonomy" id="1230389"/>
    <lineage>
        <taxon>Bacteria</taxon>
        <taxon>Pseudomonadati</taxon>
        <taxon>Pseudomonadota</taxon>
        <taxon>Alphaproteobacteria</taxon>
        <taxon>Hyphomicrobiales</taxon>
        <taxon>Reyranellaceae</taxon>
        <taxon>Reyranella</taxon>
    </lineage>
</organism>
<keyword evidence="3" id="KW-0732">Signal</keyword>
<feature type="signal peptide" evidence="3">
    <location>
        <begin position="1"/>
        <end position="27"/>
    </location>
</feature>
<dbReference type="AlphaFoldDB" id="A0A512NCL9"/>
<comment type="caution">
    <text evidence="4">The sequence shown here is derived from an EMBL/GenBank/DDBJ whole genome shotgun (WGS) entry which is preliminary data.</text>
</comment>
<dbReference type="EMBL" id="BKAJ01000069">
    <property type="protein sequence ID" value="GEP56689.1"/>
    <property type="molecule type" value="Genomic_DNA"/>
</dbReference>
<dbReference type="PANTHER" id="PTHR32347:SF23">
    <property type="entry name" value="BLL5650 PROTEIN"/>
    <property type="match status" value="1"/>
</dbReference>
<dbReference type="InterPro" id="IPR050465">
    <property type="entry name" value="UPF0194_transport"/>
</dbReference>
<evidence type="ECO:0000256" key="1">
    <source>
        <dbReference type="ARBA" id="ARBA00004196"/>
    </source>
</evidence>
<feature type="chain" id="PRO_5022006433" evidence="3">
    <location>
        <begin position="28"/>
        <end position="326"/>
    </location>
</feature>
<gene>
    <name evidence="4" type="ORF">RSO01_38550</name>
</gene>
<dbReference type="GO" id="GO:0030313">
    <property type="term" value="C:cell envelope"/>
    <property type="evidence" value="ECO:0007669"/>
    <property type="project" value="UniProtKB-SubCell"/>
</dbReference>
<sequence>MKRVMTGAVALVAVGVTAAWIARSQQAANGATGALPTGGPLIARGYTEAPAGTVLIANDPNGGAVLKELRIKEGQIVKRDEIIAVMGNYPTAEVNLKIAENNLLKTERLRETTLKGTRVVDLQLEEGALKSAIENERLATILRNRSGRPPEEKDLEVWLSEQRIKNQEASLALNKRRLQIDLEQNATDIVRLKAAVDQALRVREEALVRSPIDGVVTQINSREGEMASGLGIAKVVDMKQLRVFATVDELHLPRLKVGSPVEVTFRGTPTVYRGKIAIAPMSVKREKRSEADMGVASVRQIEVEIQADDGVIFPEILGREARVTFL</sequence>
<proteinExistence type="predicted"/>
<keyword evidence="2" id="KW-0175">Coiled coil</keyword>
<protein>
    <submittedName>
        <fullName evidence="4">Uncharacterized protein</fullName>
    </submittedName>
</protein>
<accession>A0A512NCL9</accession>
<evidence type="ECO:0000256" key="2">
    <source>
        <dbReference type="ARBA" id="ARBA00023054"/>
    </source>
</evidence>
<dbReference type="PANTHER" id="PTHR32347">
    <property type="entry name" value="EFFLUX SYSTEM COMPONENT YKNX-RELATED"/>
    <property type="match status" value="1"/>
</dbReference>